<proteinExistence type="inferred from homology"/>
<evidence type="ECO:0000256" key="12">
    <source>
        <dbReference type="NCBIfam" id="TIGR00036"/>
    </source>
</evidence>
<keyword evidence="16" id="KW-1185">Reference proteome</keyword>
<gene>
    <name evidence="15" type="primary">dapB</name>
    <name evidence="15" type="ORF">O3P16_16825</name>
</gene>
<evidence type="ECO:0000256" key="5">
    <source>
        <dbReference type="ARBA" id="ARBA00023002"/>
    </source>
</evidence>
<accession>A0ABT4UNY8</accession>
<dbReference type="Gene3D" id="3.30.360.10">
    <property type="entry name" value="Dihydrodipicolinate Reductase, domain 2"/>
    <property type="match status" value="1"/>
</dbReference>
<dbReference type="Gene3D" id="3.40.50.720">
    <property type="entry name" value="NAD(P)-binding Rossmann-like Domain"/>
    <property type="match status" value="1"/>
</dbReference>
<sequence>MKIALIGYGKMGKTIESIAIERGHEIVLKIDVTNAGDLNTENLQKADVAIEFTNPESAIGNLYQCFDAGVPVVCGSTGWLAKMPEVQAYRLKTDTGLLQSSNFSLGVNIFMEVNKVLARYMSNQPSYNLSVTEIHHTAKLDAPSGTAISLAEQILDNYPAKKEWIKADSATKYTAKDIPIFSDRIDPAPGTHIIKYSSEIDDIEIIHTAHNRHGFALGAVIAAEFLNGKKGNYTMQDVLAL</sequence>
<dbReference type="InterPro" id="IPR022663">
    <property type="entry name" value="DapB_C"/>
</dbReference>
<evidence type="ECO:0000256" key="7">
    <source>
        <dbReference type="ARBA" id="ARBA00023154"/>
    </source>
</evidence>
<protein>
    <recommendedName>
        <fullName evidence="9 12">4-hydroxy-tetrahydrodipicolinate reductase</fullName>
        <ecNumber evidence="9 12">1.17.1.8</ecNumber>
    </recommendedName>
</protein>
<comment type="similarity">
    <text evidence="1">Belongs to the DapB family.</text>
</comment>
<evidence type="ECO:0000256" key="3">
    <source>
        <dbReference type="ARBA" id="ARBA00022857"/>
    </source>
</evidence>
<dbReference type="PANTHER" id="PTHR20836">
    <property type="entry name" value="DIHYDRODIPICOLINATE REDUCTASE"/>
    <property type="match status" value="1"/>
</dbReference>
<keyword evidence="6" id="KW-0520">NAD</keyword>
<evidence type="ECO:0000259" key="14">
    <source>
        <dbReference type="Pfam" id="PF05173"/>
    </source>
</evidence>
<evidence type="ECO:0000256" key="8">
    <source>
        <dbReference type="ARBA" id="ARBA00037922"/>
    </source>
</evidence>
<dbReference type="InterPro" id="IPR023940">
    <property type="entry name" value="DHDPR_bac"/>
</dbReference>
<dbReference type="PIRSF" id="PIRSF000161">
    <property type="entry name" value="DHPR"/>
    <property type="match status" value="1"/>
</dbReference>
<organism evidence="15 16">
    <name type="scientific">Polluticaenibacter yanchengensis</name>
    <dbReference type="NCBI Taxonomy" id="3014562"/>
    <lineage>
        <taxon>Bacteria</taxon>
        <taxon>Pseudomonadati</taxon>
        <taxon>Bacteroidota</taxon>
        <taxon>Chitinophagia</taxon>
        <taxon>Chitinophagales</taxon>
        <taxon>Chitinophagaceae</taxon>
        <taxon>Polluticaenibacter</taxon>
    </lineage>
</organism>
<evidence type="ECO:0000259" key="13">
    <source>
        <dbReference type="Pfam" id="PF01113"/>
    </source>
</evidence>
<dbReference type="GO" id="GO:0008839">
    <property type="term" value="F:4-hydroxy-tetrahydrodipicolinate reductase"/>
    <property type="evidence" value="ECO:0007669"/>
    <property type="project" value="UniProtKB-EC"/>
</dbReference>
<reference evidence="15 16" key="1">
    <citation type="submission" date="2022-12" db="EMBL/GenBank/DDBJ databases">
        <title>Chitinophagaceae gen. sp. nov., a new member of the family Chitinophagaceae, isolated from soil in a chemical factory.</title>
        <authorList>
            <person name="Ke Z."/>
        </authorList>
    </citation>
    <scope>NUCLEOTIDE SEQUENCE [LARGE SCALE GENOMIC DNA]</scope>
    <source>
        <strain evidence="15 16">LY-5</strain>
    </source>
</reference>
<evidence type="ECO:0000313" key="16">
    <source>
        <dbReference type="Proteomes" id="UP001210231"/>
    </source>
</evidence>
<dbReference type="NCBIfam" id="TIGR00036">
    <property type="entry name" value="dapB"/>
    <property type="match status" value="1"/>
</dbReference>
<dbReference type="InterPro" id="IPR036291">
    <property type="entry name" value="NAD(P)-bd_dom_sf"/>
</dbReference>
<feature type="domain" description="Dihydrodipicolinate reductase N-terminal" evidence="13">
    <location>
        <begin position="1"/>
        <end position="103"/>
    </location>
</feature>
<evidence type="ECO:0000256" key="9">
    <source>
        <dbReference type="ARBA" id="ARBA00038983"/>
    </source>
</evidence>
<keyword evidence="7" id="KW-0457">Lysine biosynthesis</keyword>
<keyword evidence="5 15" id="KW-0560">Oxidoreductase</keyword>
<dbReference type="CDD" id="cd02274">
    <property type="entry name" value="DHDPR_N"/>
    <property type="match status" value="1"/>
</dbReference>
<keyword evidence="3" id="KW-0521">NADP</keyword>
<dbReference type="Proteomes" id="UP001210231">
    <property type="component" value="Unassembled WGS sequence"/>
</dbReference>
<keyword evidence="4" id="KW-0220">Diaminopimelate biosynthesis</keyword>
<feature type="domain" description="Dihydrodipicolinate reductase C-terminal" evidence="14">
    <location>
        <begin position="106"/>
        <end position="239"/>
    </location>
</feature>
<evidence type="ECO:0000256" key="11">
    <source>
        <dbReference type="ARBA" id="ARBA00049396"/>
    </source>
</evidence>
<evidence type="ECO:0000256" key="10">
    <source>
        <dbReference type="ARBA" id="ARBA00049080"/>
    </source>
</evidence>
<comment type="catalytic activity">
    <reaction evidence="11">
        <text>(S)-2,3,4,5-tetrahydrodipicolinate + NAD(+) + H2O = (2S,4S)-4-hydroxy-2,3,4,5-tetrahydrodipicolinate + NADH + H(+)</text>
        <dbReference type="Rhea" id="RHEA:35323"/>
        <dbReference type="ChEBI" id="CHEBI:15377"/>
        <dbReference type="ChEBI" id="CHEBI:15378"/>
        <dbReference type="ChEBI" id="CHEBI:16845"/>
        <dbReference type="ChEBI" id="CHEBI:57540"/>
        <dbReference type="ChEBI" id="CHEBI:57945"/>
        <dbReference type="ChEBI" id="CHEBI:67139"/>
        <dbReference type="EC" id="1.17.1.8"/>
    </reaction>
</comment>
<evidence type="ECO:0000256" key="6">
    <source>
        <dbReference type="ARBA" id="ARBA00023027"/>
    </source>
</evidence>
<dbReference type="Pfam" id="PF05173">
    <property type="entry name" value="DapB_C"/>
    <property type="match status" value="1"/>
</dbReference>
<comment type="catalytic activity">
    <reaction evidence="10">
        <text>(S)-2,3,4,5-tetrahydrodipicolinate + NADP(+) + H2O = (2S,4S)-4-hydroxy-2,3,4,5-tetrahydrodipicolinate + NADPH + H(+)</text>
        <dbReference type="Rhea" id="RHEA:35331"/>
        <dbReference type="ChEBI" id="CHEBI:15377"/>
        <dbReference type="ChEBI" id="CHEBI:15378"/>
        <dbReference type="ChEBI" id="CHEBI:16845"/>
        <dbReference type="ChEBI" id="CHEBI:57783"/>
        <dbReference type="ChEBI" id="CHEBI:58349"/>
        <dbReference type="ChEBI" id="CHEBI:67139"/>
        <dbReference type="EC" id="1.17.1.8"/>
    </reaction>
</comment>
<dbReference type="EMBL" id="JAQGEF010000031">
    <property type="protein sequence ID" value="MDA3616478.1"/>
    <property type="molecule type" value="Genomic_DNA"/>
</dbReference>
<dbReference type="RefSeq" id="WP_407032807.1">
    <property type="nucleotide sequence ID" value="NZ_JAQGEF010000031.1"/>
</dbReference>
<dbReference type="PANTHER" id="PTHR20836:SF0">
    <property type="entry name" value="4-HYDROXY-TETRAHYDRODIPICOLINATE REDUCTASE 1, CHLOROPLASTIC-RELATED"/>
    <property type="match status" value="1"/>
</dbReference>
<evidence type="ECO:0000256" key="1">
    <source>
        <dbReference type="ARBA" id="ARBA00006642"/>
    </source>
</evidence>
<dbReference type="EC" id="1.17.1.8" evidence="9 12"/>
<name>A0ABT4UNY8_9BACT</name>
<evidence type="ECO:0000256" key="4">
    <source>
        <dbReference type="ARBA" id="ARBA00022915"/>
    </source>
</evidence>
<dbReference type="InterPro" id="IPR000846">
    <property type="entry name" value="DapB_N"/>
</dbReference>
<comment type="caution">
    <text evidence="15">The sequence shown here is derived from an EMBL/GenBank/DDBJ whole genome shotgun (WGS) entry which is preliminary data.</text>
</comment>
<dbReference type="Pfam" id="PF01113">
    <property type="entry name" value="DapB_N"/>
    <property type="match status" value="1"/>
</dbReference>
<dbReference type="SUPFAM" id="SSF55347">
    <property type="entry name" value="Glyceraldehyde-3-phosphate dehydrogenase-like, C-terminal domain"/>
    <property type="match status" value="1"/>
</dbReference>
<evidence type="ECO:0000313" key="15">
    <source>
        <dbReference type="EMBL" id="MDA3616478.1"/>
    </source>
</evidence>
<dbReference type="SUPFAM" id="SSF51735">
    <property type="entry name" value="NAD(P)-binding Rossmann-fold domains"/>
    <property type="match status" value="1"/>
</dbReference>
<comment type="pathway">
    <text evidence="8">Amino-acid biosynthesis; L-lysine biosynthesis via DAP pathway; (S)-tetrahydrodipicolinate from L-aspartate: step 4/4.</text>
</comment>
<keyword evidence="2" id="KW-0028">Amino-acid biosynthesis</keyword>
<evidence type="ECO:0000256" key="2">
    <source>
        <dbReference type="ARBA" id="ARBA00022605"/>
    </source>
</evidence>